<dbReference type="GO" id="GO:0007017">
    <property type="term" value="P:microtubule-based process"/>
    <property type="evidence" value="ECO:0007669"/>
    <property type="project" value="InterPro"/>
</dbReference>
<evidence type="ECO:0000313" key="8">
    <source>
        <dbReference type="Proteomes" id="UP000010556"/>
    </source>
</evidence>
<name>L5MLB4_MYODS</name>
<comment type="subcellular location">
    <subcellularLocation>
        <location evidence="1">Cytoplasm</location>
    </subcellularLocation>
</comment>
<evidence type="ECO:0000256" key="5">
    <source>
        <dbReference type="ARBA" id="ARBA00022741"/>
    </source>
</evidence>
<gene>
    <name evidence="7" type="ORF">MDA_GLEAN10003628</name>
</gene>
<evidence type="ECO:0000256" key="4">
    <source>
        <dbReference type="ARBA" id="ARBA00022701"/>
    </source>
</evidence>
<keyword evidence="3" id="KW-0963">Cytoplasm</keyword>
<accession>L5MLB4</accession>
<dbReference type="Proteomes" id="UP000010556">
    <property type="component" value="Unassembled WGS sequence"/>
</dbReference>
<evidence type="ECO:0000256" key="6">
    <source>
        <dbReference type="ARBA" id="ARBA00023134"/>
    </source>
</evidence>
<keyword evidence="4" id="KW-0493">Microtubule</keyword>
<protein>
    <submittedName>
        <fullName evidence="7">Tubulin beta-4 chain</fullName>
    </submittedName>
</protein>
<dbReference type="InterPro" id="IPR000217">
    <property type="entry name" value="Tubulin"/>
</dbReference>
<dbReference type="AlphaFoldDB" id="L5MLB4"/>
<dbReference type="PANTHER" id="PTHR11588">
    <property type="entry name" value="TUBULIN"/>
    <property type="match status" value="1"/>
</dbReference>
<dbReference type="GO" id="GO:0005874">
    <property type="term" value="C:microtubule"/>
    <property type="evidence" value="ECO:0007669"/>
    <property type="project" value="UniProtKB-KW"/>
</dbReference>
<dbReference type="Gene3D" id="3.40.50.1440">
    <property type="entry name" value="Tubulin/FtsZ, GTPase domain"/>
    <property type="match status" value="1"/>
</dbReference>
<comment type="similarity">
    <text evidence="2">Belongs to the tubulin family.</text>
</comment>
<dbReference type="PRINTS" id="PR01161">
    <property type="entry name" value="TUBULIN"/>
</dbReference>
<dbReference type="SUPFAM" id="SSF52490">
    <property type="entry name" value="Tubulin nucleotide-binding domain-like"/>
    <property type="match status" value="1"/>
</dbReference>
<dbReference type="InterPro" id="IPR036525">
    <property type="entry name" value="Tubulin/FtsZ_GTPase_sf"/>
</dbReference>
<dbReference type="GO" id="GO:0005525">
    <property type="term" value="F:GTP binding"/>
    <property type="evidence" value="ECO:0007669"/>
    <property type="project" value="UniProtKB-KW"/>
</dbReference>
<reference evidence="8" key="1">
    <citation type="journal article" date="2013" name="Science">
        <title>Comparative analysis of bat genomes provides insight into the evolution of flight and immunity.</title>
        <authorList>
            <person name="Zhang G."/>
            <person name="Cowled C."/>
            <person name="Shi Z."/>
            <person name="Huang Z."/>
            <person name="Bishop-Lilly K.A."/>
            <person name="Fang X."/>
            <person name="Wynne J.W."/>
            <person name="Xiong Z."/>
            <person name="Baker M.L."/>
            <person name="Zhao W."/>
            <person name="Tachedjian M."/>
            <person name="Zhu Y."/>
            <person name="Zhou P."/>
            <person name="Jiang X."/>
            <person name="Ng J."/>
            <person name="Yang L."/>
            <person name="Wu L."/>
            <person name="Xiao J."/>
            <person name="Feng Y."/>
            <person name="Chen Y."/>
            <person name="Sun X."/>
            <person name="Zhang Y."/>
            <person name="Marsh G.A."/>
            <person name="Crameri G."/>
            <person name="Broder C.C."/>
            <person name="Frey K.G."/>
            <person name="Wang L.F."/>
            <person name="Wang J."/>
        </authorList>
    </citation>
    <scope>NUCLEOTIDE SEQUENCE [LARGE SCALE GENOMIC DNA]</scope>
</reference>
<sequence length="73" mass="8214">MNTFSVMPSPKVSSTVVKPYNAMLSIHQLVKNTYKKSCINNKAIYDICFSTLKLAMPTYRDLMSRVTSSFLAS</sequence>
<proteinExistence type="inferred from homology"/>
<evidence type="ECO:0000313" key="7">
    <source>
        <dbReference type="EMBL" id="ELK38573.1"/>
    </source>
</evidence>
<evidence type="ECO:0000256" key="1">
    <source>
        <dbReference type="ARBA" id="ARBA00004496"/>
    </source>
</evidence>
<keyword evidence="6" id="KW-0342">GTP-binding</keyword>
<evidence type="ECO:0000256" key="3">
    <source>
        <dbReference type="ARBA" id="ARBA00022490"/>
    </source>
</evidence>
<keyword evidence="8" id="KW-1185">Reference proteome</keyword>
<organism evidence="7 8">
    <name type="scientific">Myotis davidii</name>
    <name type="common">David's myotis</name>
    <dbReference type="NCBI Taxonomy" id="225400"/>
    <lineage>
        <taxon>Eukaryota</taxon>
        <taxon>Metazoa</taxon>
        <taxon>Chordata</taxon>
        <taxon>Craniata</taxon>
        <taxon>Vertebrata</taxon>
        <taxon>Euteleostomi</taxon>
        <taxon>Mammalia</taxon>
        <taxon>Eutheria</taxon>
        <taxon>Laurasiatheria</taxon>
        <taxon>Chiroptera</taxon>
        <taxon>Yangochiroptera</taxon>
        <taxon>Vespertilionidae</taxon>
        <taxon>Myotis</taxon>
    </lineage>
</organism>
<dbReference type="GO" id="GO:0005737">
    <property type="term" value="C:cytoplasm"/>
    <property type="evidence" value="ECO:0007669"/>
    <property type="project" value="UniProtKB-SubCell"/>
</dbReference>
<keyword evidence="5" id="KW-0547">Nucleotide-binding</keyword>
<evidence type="ECO:0000256" key="2">
    <source>
        <dbReference type="ARBA" id="ARBA00009636"/>
    </source>
</evidence>
<dbReference type="EMBL" id="KB098753">
    <property type="protein sequence ID" value="ELK38573.1"/>
    <property type="molecule type" value="Genomic_DNA"/>
</dbReference>